<dbReference type="Proteomes" id="UP001187192">
    <property type="component" value="Unassembled WGS sequence"/>
</dbReference>
<feature type="compositionally biased region" description="Basic and acidic residues" evidence="1">
    <location>
        <begin position="68"/>
        <end position="83"/>
    </location>
</feature>
<accession>A0AA88J1V6</accession>
<feature type="region of interest" description="Disordered" evidence="1">
    <location>
        <begin position="61"/>
        <end position="99"/>
    </location>
</feature>
<proteinExistence type="predicted"/>
<protein>
    <submittedName>
        <fullName evidence="2">Uncharacterized protein</fullName>
    </submittedName>
</protein>
<evidence type="ECO:0000313" key="2">
    <source>
        <dbReference type="EMBL" id="GMN62943.1"/>
    </source>
</evidence>
<dbReference type="AlphaFoldDB" id="A0AA88J1V6"/>
<reference evidence="2" key="1">
    <citation type="submission" date="2023-07" db="EMBL/GenBank/DDBJ databases">
        <title>draft genome sequence of fig (Ficus carica).</title>
        <authorList>
            <person name="Takahashi T."/>
            <person name="Nishimura K."/>
        </authorList>
    </citation>
    <scope>NUCLEOTIDE SEQUENCE</scope>
</reference>
<evidence type="ECO:0000313" key="3">
    <source>
        <dbReference type="Proteomes" id="UP001187192"/>
    </source>
</evidence>
<comment type="caution">
    <text evidence="2">The sequence shown here is derived from an EMBL/GenBank/DDBJ whole genome shotgun (WGS) entry which is preliminary data.</text>
</comment>
<gene>
    <name evidence="2" type="ORF">TIFTF001_032034</name>
</gene>
<dbReference type="EMBL" id="BTGU01000138">
    <property type="protein sequence ID" value="GMN62943.1"/>
    <property type="molecule type" value="Genomic_DNA"/>
</dbReference>
<name>A0AA88J1V6_FICCA</name>
<organism evidence="2 3">
    <name type="scientific">Ficus carica</name>
    <name type="common">Common fig</name>
    <dbReference type="NCBI Taxonomy" id="3494"/>
    <lineage>
        <taxon>Eukaryota</taxon>
        <taxon>Viridiplantae</taxon>
        <taxon>Streptophyta</taxon>
        <taxon>Embryophyta</taxon>
        <taxon>Tracheophyta</taxon>
        <taxon>Spermatophyta</taxon>
        <taxon>Magnoliopsida</taxon>
        <taxon>eudicotyledons</taxon>
        <taxon>Gunneridae</taxon>
        <taxon>Pentapetalae</taxon>
        <taxon>rosids</taxon>
        <taxon>fabids</taxon>
        <taxon>Rosales</taxon>
        <taxon>Moraceae</taxon>
        <taxon>Ficeae</taxon>
        <taxon>Ficus</taxon>
    </lineage>
</organism>
<sequence>MQEYKIRFEEDFLVECPYKMRQEDAYELFWRGIPPEIAGIVDIPPMRGLKDAKDATNHIEAPAPHQLEAVKDDDVHIDPENKTPSEVFTKGDNGETGSS</sequence>
<keyword evidence="3" id="KW-1185">Reference proteome</keyword>
<evidence type="ECO:0000256" key="1">
    <source>
        <dbReference type="SAM" id="MobiDB-lite"/>
    </source>
</evidence>